<reference evidence="2 3" key="1">
    <citation type="submission" date="2023-04" db="EMBL/GenBank/DDBJ databases">
        <title>Marinobulbifer ophiurae gen. nov., sp. Nov., isolate from tissue of brittle star Ophioplocus japonicus.</title>
        <authorList>
            <person name="Kawano K."/>
            <person name="Sawayama S."/>
            <person name="Nakagawa S."/>
        </authorList>
    </citation>
    <scope>NUCLEOTIDE SEQUENCE [LARGE SCALE GENOMIC DNA]</scope>
    <source>
        <strain evidence="2 3">NKW57</strain>
    </source>
</reference>
<keyword evidence="3" id="KW-1185">Reference proteome</keyword>
<organism evidence="2 3">
    <name type="scientific">Biformimicrobium ophioploci</name>
    <dbReference type="NCBI Taxonomy" id="3036711"/>
    <lineage>
        <taxon>Bacteria</taxon>
        <taxon>Pseudomonadati</taxon>
        <taxon>Pseudomonadota</taxon>
        <taxon>Gammaproteobacteria</taxon>
        <taxon>Cellvibrionales</taxon>
        <taxon>Microbulbiferaceae</taxon>
        <taxon>Biformimicrobium</taxon>
    </lineage>
</organism>
<dbReference type="EMBL" id="BSYJ01000002">
    <property type="protein sequence ID" value="GMG86501.1"/>
    <property type="molecule type" value="Genomic_DNA"/>
</dbReference>
<protein>
    <submittedName>
        <fullName evidence="2">Uncharacterized protein</fullName>
    </submittedName>
</protein>
<gene>
    <name evidence="2" type="ORF">MNKW57_08220</name>
</gene>
<accession>A0ABQ6LWN1</accession>
<dbReference type="RefSeq" id="WP_285763646.1">
    <property type="nucleotide sequence ID" value="NZ_BSYJ01000002.1"/>
</dbReference>
<proteinExistence type="predicted"/>
<comment type="caution">
    <text evidence="2">The sequence shown here is derived from an EMBL/GenBank/DDBJ whole genome shotgun (WGS) entry which is preliminary data.</text>
</comment>
<dbReference type="Pfam" id="PF13557">
    <property type="entry name" value="Phenol_MetA_deg"/>
    <property type="match status" value="1"/>
</dbReference>
<dbReference type="Proteomes" id="UP001224392">
    <property type="component" value="Unassembled WGS sequence"/>
</dbReference>
<sequence length="301" mass="33749">MKKSGLAAIALSFSASLHAMDPQPRQWNHLPLDRNFGIASLVRTSAKIFFDPTLRIEGAELELDTFAFNYVRTFEFLERSSRIQFTQAHQSGVWEGLLNGQPGLTRREGFSDLFIRGSINLYGAPPLRGKDFTAYRSSVQSETLVGAAIAARLPTGHYRQGRLLNLGENRYVVRPQLGVTHTRGPWTLELTGELWLHGDNDEFFGKNRLEQAPLYFAHGHIVRSLPQGRWASFSLGYNHGGETRINGRSQGDLKKNYGWKLTYAQPISERAGVRLSYLGARTRQDTGSDLTTFAAGLTFSW</sequence>
<dbReference type="InterPro" id="IPR025737">
    <property type="entry name" value="FApF"/>
</dbReference>
<feature type="signal peptide" evidence="1">
    <location>
        <begin position="1"/>
        <end position="19"/>
    </location>
</feature>
<name>A0ABQ6LWN1_9GAMM</name>
<evidence type="ECO:0000313" key="2">
    <source>
        <dbReference type="EMBL" id="GMG86501.1"/>
    </source>
</evidence>
<keyword evidence="1" id="KW-0732">Signal</keyword>
<evidence type="ECO:0000256" key="1">
    <source>
        <dbReference type="SAM" id="SignalP"/>
    </source>
</evidence>
<evidence type="ECO:0000313" key="3">
    <source>
        <dbReference type="Proteomes" id="UP001224392"/>
    </source>
</evidence>
<feature type="chain" id="PRO_5047481021" evidence="1">
    <location>
        <begin position="20"/>
        <end position="301"/>
    </location>
</feature>